<dbReference type="InterPro" id="IPR037673">
    <property type="entry name" value="MSC/AndL"/>
</dbReference>
<reference evidence="2 3" key="1">
    <citation type="submission" date="2019-03" db="EMBL/GenBank/DDBJ databases">
        <title>Halomonas marinisediminis sp. nov., a moderately halophilic bacterium isolated from the Bohai Gulf.</title>
        <authorList>
            <person name="Ji X."/>
        </authorList>
    </citation>
    <scope>NUCLEOTIDE SEQUENCE [LARGE SCALE GENOMIC DNA]</scope>
    <source>
        <strain evidence="2 3">204</strain>
    </source>
</reference>
<proteinExistence type="predicted"/>
<dbReference type="InterPro" id="IPR036019">
    <property type="entry name" value="MscL_channel"/>
</dbReference>
<organism evidence="2 3">
    <name type="scientific">Halomonas marinisediminis</name>
    <dbReference type="NCBI Taxonomy" id="2546095"/>
    <lineage>
        <taxon>Bacteria</taxon>
        <taxon>Pseudomonadati</taxon>
        <taxon>Pseudomonadota</taxon>
        <taxon>Gammaproteobacteria</taxon>
        <taxon>Oceanospirillales</taxon>
        <taxon>Halomonadaceae</taxon>
        <taxon>Halomonas</taxon>
    </lineage>
</organism>
<evidence type="ECO:0000256" key="1">
    <source>
        <dbReference type="SAM" id="Phobius"/>
    </source>
</evidence>
<evidence type="ECO:0000313" key="3">
    <source>
        <dbReference type="Proteomes" id="UP000294823"/>
    </source>
</evidence>
<keyword evidence="1" id="KW-1133">Transmembrane helix</keyword>
<keyword evidence="3" id="KW-1185">Reference proteome</keyword>
<feature type="transmembrane region" description="Helical" evidence="1">
    <location>
        <begin position="21"/>
        <end position="42"/>
    </location>
</feature>
<dbReference type="Proteomes" id="UP000294823">
    <property type="component" value="Unassembled WGS sequence"/>
</dbReference>
<comment type="caution">
    <text evidence="2">The sequence shown here is derived from an EMBL/GenBank/DDBJ whole genome shotgun (WGS) entry which is preliminary data.</text>
</comment>
<feature type="non-terminal residue" evidence="2">
    <location>
        <position position="1"/>
    </location>
</feature>
<dbReference type="Gene3D" id="1.10.1200.120">
    <property type="entry name" value="Large-conductance mechanosensitive channel, MscL, domain 1"/>
    <property type="match status" value="1"/>
</dbReference>
<keyword evidence="1" id="KW-0812">Transmembrane</keyword>
<dbReference type="EMBL" id="SLTR01000272">
    <property type="protein sequence ID" value="TDA89295.1"/>
    <property type="molecule type" value="Genomic_DNA"/>
</dbReference>
<gene>
    <name evidence="2" type="ORF">E0702_16660</name>
</gene>
<dbReference type="Pfam" id="PF01741">
    <property type="entry name" value="MscL"/>
    <property type="match status" value="1"/>
</dbReference>
<keyword evidence="1" id="KW-0472">Membrane</keyword>
<dbReference type="SUPFAM" id="SSF81330">
    <property type="entry name" value="Gated mechanosensitive channel"/>
    <property type="match status" value="1"/>
</dbReference>
<sequence>IREAILNEDGEVIKQSLALEYGALIEAFIDFLIVGVTVFLVVKAMNRLRKKAHDEKDKTVATPKDIELLAKLTELMEEQNKLMKNSKN</sequence>
<name>A0ABY2D355_9GAMM</name>
<accession>A0ABY2D355</accession>
<protein>
    <submittedName>
        <fullName evidence="2">MscL family protein</fullName>
    </submittedName>
</protein>
<evidence type="ECO:0000313" key="2">
    <source>
        <dbReference type="EMBL" id="TDA89295.1"/>
    </source>
</evidence>